<name>A0A4P5P8B9_9ENTE</name>
<keyword evidence="2" id="KW-1185">Reference proteome</keyword>
<dbReference type="Proteomes" id="UP000290567">
    <property type="component" value="Unassembled WGS sequence"/>
</dbReference>
<evidence type="ECO:0000313" key="2">
    <source>
        <dbReference type="Proteomes" id="UP000290567"/>
    </source>
</evidence>
<comment type="caution">
    <text evidence="1">The sequence shown here is derived from an EMBL/GenBank/DDBJ whole genome shotgun (WGS) entry which is preliminary data.</text>
</comment>
<protein>
    <submittedName>
        <fullName evidence="1">Uncharacterized protein</fullName>
    </submittedName>
</protein>
<sequence length="96" mass="10915">MKKFYEYRSTGGEYAGEMMDHLIPSVPYTDVPPLKGIPIEQQKYDATTKNWMALVRDSLPEETRSTLEKLIQCSNIGDDEALGLKLLNALYALQIF</sequence>
<gene>
    <name evidence="1" type="ORF">NRIC_04050</name>
</gene>
<accession>A0A4P5P8B9</accession>
<proteinExistence type="predicted"/>
<dbReference type="RefSeq" id="WP_146621022.1">
    <property type="nucleotide sequence ID" value="NZ_BJCC01000003.1"/>
</dbReference>
<reference evidence="2" key="1">
    <citation type="submission" date="2019-02" db="EMBL/GenBank/DDBJ databases">
        <title>Draft genome sequence of Enterococcus sp. Gos25-1.</title>
        <authorList>
            <person name="Tanaka N."/>
            <person name="Shiwa Y."/>
            <person name="Fujita N."/>
        </authorList>
    </citation>
    <scope>NUCLEOTIDE SEQUENCE [LARGE SCALE GENOMIC DNA]</scope>
    <source>
        <strain evidence="2">Gos25-1</strain>
    </source>
</reference>
<evidence type="ECO:0000313" key="1">
    <source>
        <dbReference type="EMBL" id="GCF92514.1"/>
    </source>
</evidence>
<dbReference type="EMBL" id="BJCC01000003">
    <property type="protein sequence ID" value="GCF92514.1"/>
    <property type="molecule type" value="Genomic_DNA"/>
</dbReference>
<organism evidence="1 2">
    <name type="scientific">Enterococcus florum</name>
    <dbReference type="NCBI Taxonomy" id="2480627"/>
    <lineage>
        <taxon>Bacteria</taxon>
        <taxon>Bacillati</taxon>
        <taxon>Bacillota</taxon>
        <taxon>Bacilli</taxon>
        <taxon>Lactobacillales</taxon>
        <taxon>Enterococcaceae</taxon>
        <taxon>Enterococcus</taxon>
    </lineage>
</organism>
<dbReference type="OrthoDB" id="2188218at2"/>
<dbReference type="AlphaFoldDB" id="A0A4P5P8B9"/>